<dbReference type="InterPro" id="IPR025423">
    <property type="entry name" value="TMEM205-like"/>
</dbReference>
<feature type="transmembrane region" description="Helical" evidence="5">
    <location>
        <begin position="130"/>
        <end position="148"/>
    </location>
</feature>
<keyword evidence="3 5" id="KW-1133">Transmembrane helix</keyword>
<feature type="transmembrane region" description="Helical" evidence="5">
    <location>
        <begin position="55"/>
        <end position="76"/>
    </location>
</feature>
<keyword evidence="4 5" id="KW-0472">Membrane</keyword>
<evidence type="ECO:0000259" key="6">
    <source>
        <dbReference type="Pfam" id="PF13664"/>
    </source>
</evidence>
<protein>
    <submittedName>
        <fullName evidence="7">Uncharacterized protein DUF4149</fullName>
    </submittedName>
</protein>
<comment type="caution">
    <text evidence="7">The sequence shown here is derived from an EMBL/GenBank/DDBJ whole genome shotgun (WGS) entry which is preliminary data.</text>
</comment>
<evidence type="ECO:0000313" key="7">
    <source>
        <dbReference type="EMBL" id="TDR32722.1"/>
    </source>
</evidence>
<dbReference type="GO" id="GO:0016020">
    <property type="term" value="C:membrane"/>
    <property type="evidence" value="ECO:0007669"/>
    <property type="project" value="UniProtKB-SubCell"/>
</dbReference>
<dbReference type="RefSeq" id="WP_133618907.1">
    <property type="nucleotide sequence ID" value="NZ_SNZE01000002.1"/>
</dbReference>
<feature type="transmembrane region" description="Helical" evidence="5">
    <location>
        <begin position="12"/>
        <end position="35"/>
    </location>
</feature>
<keyword evidence="2 5" id="KW-0812">Transmembrane</keyword>
<evidence type="ECO:0000256" key="1">
    <source>
        <dbReference type="ARBA" id="ARBA00004370"/>
    </source>
</evidence>
<comment type="subcellular location">
    <subcellularLocation>
        <location evidence="1">Membrane</location>
    </subcellularLocation>
</comment>
<evidence type="ECO:0000313" key="8">
    <source>
        <dbReference type="Proteomes" id="UP000294480"/>
    </source>
</evidence>
<evidence type="ECO:0000256" key="5">
    <source>
        <dbReference type="SAM" id="Phobius"/>
    </source>
</evidence>
<dbReference type="Proteomes" id="UP000294480">
    <property type="component" value="Unassembled WGS sequence"/>
</dbReference>
<dbReference type="Pfam" id="PF13664">
    <property type="entry name" value="DUF4149"/>
    <property type="match status" value="1"/>
</dbReference>
<proteinExistence type="predicted"/>
<name>A0A4R6YAV7_9BURK</name>
<dbReference type="AlphaFoldDB" id="A0A4R6YAV7"/>
<evidence type="ECO:0000256" key="4">
    <source>
        <dbReference type="ARBA" id="ARBA00023136"/>
    </source>
</evidence>
<dbReference type="OrthoDB" id="5797290at2"/>
<gene>
    <name evidence="7" type="ORF">DFR44_10218</name>
</gene>
<evidence type="ECO:0000256" key="3">
    <source>
        <dbReference type="ARBA" id="ARBA00022989"/>
    </source>
</evidence>
<organism evidence="7 8">
    <name type="scientific">Hydromonas duriensis</name>
    <dbReference type="NCBI Taxonomy" id="1527608"/>
    <lineage>
        <taxon>Bacteria</taxon>
        <taxon>Pseudomonadati</taxon>
        <taxon>Pseudomonadota</taxon>
        <taxon>Betaproteobacteria</taxon>
        <taxon>Burkholderiales</taxon>
        <taxon>Burkholderiaceae</taxon>
        <taxon>Hydromonas</taxon>
    </lineage>
</organism>
<sequence>MKETTTSRIQGALSLVAHFALVLWAGATWGAGYVFAPALFASFPTALAGEAAGVMFKAVNVMGLACAMVVVLDLRLRFSQRLHHQPEVWWLLGLVFLVLVQYVGLAPKMAALKILFPDAYAMASFGRLHAVSQVIYLLQSSILVFLLWRRLSRPK</sequence>
<feature type="domain" description="TMEM205-like" evidence="6">
    <location>
        <begin position="20"/>
        <end position="113"/>
    </location>
</feature>
<feature type="transmembrane region" description="Helical" evidence="5">
    <location>
        <begin position="88"/>
        <end position="110"/>
    </location>
</feature>
<dbReference type="EMBL" id="SNZE01000002">
    <property type="protein sequence ID" value="TDR32722.1"/>
    <property type="molecule type" value="Genomic_DNA"/>
</dbReference>
<evidence type="ECO:0000256" key="2">
    <source>
        <dbReference type="ARBA" id="ARBA00022692"/>
    </source>
</evidence>
<accession>A0A4R6YAV7</accession>
<keyword evidence="8" id="KW-1185">Reference proteome</keyword>
<reference evidence="7 8" key="1">
    <citation type="submission" date="2019-03" db="EMBL/GenBank/DDBJ databases">
        <title>Genomic Encyclopedia of Type Strains, Phase IV (KMG-IV): sequencing the most valuable type-strain genomes for metagenomic binning, comparative biology and taxonomic classification.</title>
        <authorList>
            <person name="Goeker M."/>
        </authorList>
    </citation>
    <scope>NUCLEOTIDE SEQUENCE [LARGE SCALE GENOMIC DNA]</scope>
    <source>
        <strain evidence="7 8">DSM 102852</strain>
    </source>
</reference>